<comment type="caution">
    <text evidence="1">The sequence shown here is derived from an EMBL/GenBank/DDBJ whole genome shotgun (WGS) entry which is preliminary data.</text>
</comment>
<evidence type="ECO:0000313" key="1">
    <source>
        <dbReference type="EMBL" id="PON42647.1"/>
    </source>
</evidence>
<sequence length="60" mass="7008">MAYFCTVPAATLQVSVTFINGFWDSFYVMLARKVMWGRKGSLFTVREGFQTLFRESWLSE</sequence>
<protein>
    <submittedName>
        <fullName evidence="1">Uncharacterized protein</fullName>
    </submittedName>
</protein>
<proteinExistence type="predicted"/>
<gene>
    <name evidence="1" type="ORF">PanWU01x14_280410</name>
</gene>
<organism evidence="1 2">
    <name type="scientific">Parasponia andersonii</name>
    <name type="common">Sponia andersonii</name>
    <dbReference type="NCBI Taxonomy" id="3476"/>
    <lineage>
        <taxon>Eukaryota</taxon>
        <taxon>Viridiplantae</taxon>
        <taxon>Streptophyta</taxon>
        <taxon>Embryophyta</taxon>
        <taxon>Tracheophyta</taxon>
        <taxon>Spermatophyta</taxon>
        <taxon>Magnoliopsida</taxon>
        <taxon>eudicotyledons</taxon>
        <taxon>Gunneridae</taxon>
        <taxon>Pentapetalae</taxon>
        <taxon>rosids</taxon>
        <taxon>fabids</taxon>
        <taxon>Rosales</taxon>
        <taxon>Cannabaceae</taxon>
        <taxon>Parasponia</taxon>
    </lineage>
</organism>
<dbReference type="AlphaFoldDB" id="A0A2P5B1E7"/>
<keyword evidence="2" id="KW-1185">Reference proteome</keyword>
<dbReference type="Proteomes" id="UP000237105">
    <property type="component" value="Unassembled WGS sequence"/>
</dbReference>
<evidence type="ECO:0000313" key="2">
    <source>
        <dbReference type="Proteomes" id="UP000237105"/>
    </source>
</evidence>
<reference evidence="2" key="1">
    <citation type="submission" date="2016-06" db="EMBL/GenBank/DDBJ databases">
        <title>Parallel loss of symbiosis genes in relatives of nitrogen-fixing non-legume Parasponia.</title>
        <authorList>
            <person name="Van Velzen R."/>
            <person name="Holmer R."/>
            <person name="Bu F."/>
            <person name="Rutten L."/>
            <person name="Van Zeijl A."/>
            <person name="Liu W."/>
            <person name="Santuari L."/>
            <person name="Cao Q."/>
            <person name="Sharma T."/>
            <person name="Shen D."/>
            <person name="Roswanjaya Y."/>
            <person name="Wardhani T."/>
            <person name="Kalhor M.S."/>
            <person name="Jansen J."/>
            <person name="Van den Hoogen J."/>
            <person name="Gungor B."/>
            <person name="Hartog M."/>
            <person name="Hontelez J."/>
            <person name="Verver J."/>
            <person name="Yang W.-C."/>
            <person name="Schijlen E."/>
            <person name="Repin R."/>
            <person name="Schilthuizen M."/>
            <person name="Schranz E."/>
            <person name="Heidstra R."/>
            <person name="Miyata K."/>
            <person name="Fedorova E."/>
            <person name="Kohlen W."/>
            <person name="Bisseling T."/>
            <person name="Smit S."/>
            <person name="Geurts R."/>
        </authorList>
    </citation>
    <scope>NUCLEOTIDE SEQUENCE [LARGE SCALE GENOMIC DNA]</scope>
    <source>
        <strain evidence="2">cv. WU1-14</strain>
    </source>
</reference>
<accession>A0A2P5B1E7</accession>
<name>A0A2P5B1E7_PARAD</name>
<dbReference type="EMBL" id="JXTB01000387">
    <property type="protein sequence ID" value="PON42647.1"/>
    <property type="molecule type" value="Genomic_DNA"/>
</dbReference>